<keyword evidence="1" id="KW-0472">Membrane</keyword>
<dbReference type="EMBL" id="KN834833">
    <property type="protein sequence ID" value="KIK53075.1"/>
    <property type="molecule type" value="Genomic_DNA"/>
</dbReference>
<protein>
    <submittedName>
        <fullName evidence="2">Unplaced genomic scaffold GYMLUscaffold_85, whole genome shotgun sequence</fullName>
    </submittedName>
</protein>
<proteinExistence type="predicted"/>
<feature type="transmembrane region" description="Helical" evidence="1">
    <location>
        <begin position="17"/>
        <end position="39"/>
    </location>
</feature>
<gene>
    <name evidence="2" type="ORF">GYMLUDRAFT_943709</name>
</gene>
<dbReference type="HOGENOM" id="CLU_1660975_0_0_1"/>
<dbReference type="AlphaFoldDB" id="A0A0D0ARU0"/>
<reference evidence="2 3" key="1">
    <citation type="submission" date="2014-04" db="EMBL/GenBank/DDBJ databases">
        <title>Evolutionary Origins and Diversification of the Mycorrhizal Mutualists.</title>
        <authorList>
            <consortium name="DOE Joint Genome Institute"/>
            <consortium name="Mycorrhizal Genomics Consortium"/>
            <person name="Kohler A."/>
            <person name="Kuo A."/>
            <person name="Nagy L.G."/>
            <person name="Floudas D."/>
            <person name="Copeland A."/>
            <person name="Barry K.W."/>
            <person name="Cichocki N."/>
            <person name="Veneault-Fourrey C."/>
            <person name="LaButti K."/>
            <person name="Lindquist E.A."/>
            <person name="Lipzen A."/>
            <person name="Lundell T."/>
            <person name="Morin E."/>
            <person name="Murat C."/>
            <person name="Riley R."/>
            <person name="Ohm R."/>
            <person name="Sun H."/>
            <person name="Tunlid A."/>
            <person name="Henrissat B."/>
            <person name="Grigoriev I.V."/>
            <person name="Hibbett D.S."/>
            <person name="Martin F."/>
        </authorList>
    </citation>
    <scope>NUCLEOTIDE SEQUENCE [LARGE SCALE GENOMIC DNA]</scope>
    <source>
        <strain evidence="2 3">FD-317 M1</strain>
    </source>
</reference>
<evidence type="ECO:0000256" key="1">
    <source>
        <dbReference type="SAM" id="Phobius"/>
    </source>
</evidence>
<feature type="transmembrane region" description="Helical" evidence="1">
    <location>
        <begin position="51"/>
        <end position="74"/>
    </location>
</feature>
<dbReference type="Proteomes" id="UP000053593">
    <property type="component" value="Unassembled WGS sequence"/>
</dbReference>
<evidence type="ECO:0000313" key="2">
    <source>
        <dbReference type="EMBL" id="KIK53075.1"/>
    </source>
</evidence>
<evidence type="ECO:0000313" key="3">
    <source>
        <dbReference type="Proteomes" id="UP000053593"/>
    </source>
</evidence>
<keyword evidence="1" id="KW-0812">Transmembrane</keyword>
<sequence>MPTTPKEILSNYDVSPFIMLVFEVLFYGAYIIIFGLYIYLQVHHQERQRYYQASICLLFALTTASVALAILSFVQLTFEDLLEVAFYLPISNDLGFAIIDTQTEISTLNNNLSTASRGIYAVANITADTLLLYRCYVLWLSRKWIIACLGIVSVINVGR</sequence>
<dbReference type="OrthoDB" id="3039972at2759"/>
<keyword evidence="3" id="KW-1185">Reference proteome</keyword>
<feature type="transmembrane region" description="Helical" evidence="1">
    <location>
        <begin position="136"/>
        <end position="157"/>
    </location>
</feature>
<keyword evidence="1" id="KW-1133">Transmembrane helix</keyword>
<accession>A0A0D0ARU0</accession>
<organism evidence="2 3">
    <name type="scientific">Collybiopsis luxurians FD-317 M1</name>
    <dbReference type="NCBI Taxonomy" id="944289"/>
    <lineage>
        <taxon>Eukaryota</taxon>
        <taxon>Fungi</taxon>
        <taxon>Dikarya</taxon>
        <taxon>Basidiomycota</taxon>
        <taxon>Agaricomycotina</taxon>
        <taxon>Agaricomycetes</taxon>
        <taxon>Agaricomycetidae</taxon>
        <taxon>Agaricales</taxon>
        <taxon>Marasmiineae</taxon>
        <taxon>Omphalotaceae</taxon>
        <taxon>Collybiopsis</taxon>
        <taxon>Collybiopsis luxurians</taxon>
    </lineage>
</organism>
<name>A0A0D0ARU0_9AGAR</name>